<dbReference type="GO" id="GO:0008955">
    <property type="term" value="F:peptidoglycan glycosyltransferase activity"/>
    <property type="evidence" value="ECO:0007669"/>
    <property type="project" value="UniProtKB-EC"/>
</dbReference>
<dbReference type="UniPathway" id="UPA00219"/>
<comment type="similarity">
    <text evidence="4">In the C-terminal section; belongs to the transpeptidase family.</text>
</comment>
<evidence type="ECO:0000256" key="2">
    <source>
        <dbReference type="ARBA" id="ARBA00004401"/>
    </source>
</evidence>
<evidence type="ECO:0000256" key="16">
    <source>
        <dbReference type="ARBA" id="ARBA00022968"/>
    </source>
</evidence>
<keyword evidence="16" id="KW-0735">Signal-anchor</keyword>
<evidence type="ECO:0000256" key="25">
    <source>
        <dbReference type="ARBA" id="ARBA00049902"/>
    </source>
</evidence>
<keyword evidence="31" id="KW-1185">Reference proteome</keyword>
<evidence type="ECO:0000256" key="14">
    <source>
        <dbReference type="ARBA" id="ARBA00022801"/>
    </source>
</evidence>
<evidence type="ECO:0000256" key="15">
    <source>
        <dbReference type="ARBA" id="ARBA00022960"/>
    </source>
</evidence>
<dbReference type="Proteomes" id="UP000242329">
    <property type="component" value="Unassembled WGS sequence"/>
</dbReference>
<dbReference type="NCBIfam" id="TIGR02074">
    <property type="entry name" value="PBP_1a_fam"/>
    <property type="match status" value="1"/>
</dbReference>
<keyword evidence="12" id="KW-0808">Transferase</keyword>
<dbReference type="InterPro" id="IPR001460">
    <property type="entry name" value="PCN-bd_Tpept"/>
</dbReference>
<accession>A0A1M5K7B0</accession>
<evidence type="ECO:0000256" key="12">
    <source>
        <dbReference type="ARBA" id="ARBA00022679"/>
    </source>
</evidence>
<keyword evidence="19 27" id="KW-0472">Membrane</keyword>
<dbReference type="InterPro" id="IPR001264">
    <property type="entry name" value="Glyco_trans_51"/>
</dbReference>
<keyword evidence="9" id="KW-0121">Carboxypeptidase</keyword>
<evidence type="ECO:0000256" key="10">
    <source>
        <dbReference type="ARBA" id="ARBA00022670"/>
    </source>
</evidence>
<dbReference type="FunFam" id="1.10.3810.10:FF:000001">
    <property type="entry name" value="Penicillin-binding protein 1A"/>
    <property type="match status" value="1"/>
</dbReference>
<evidence type="ECO:0000256" key="21">
    <source>
        <dbReference type="ARBA" id="ARBA00023268"/>
    </source>
</evidence>
<evidence type="ECO:0000259" key="28">
    <source>
        <dbReference type="Pfam" id="PF00905"/>
    </source>
</evidence>
<feature type="domain" description="Penicillin-binding protein transpeptidase" evidence="28">
    <location>
        <begin position="338"/>
        <end position="613"/>
    </location>
</feature>
<evidence type="ECO:0000256" key="6">
    <source>
        <dbReference type="ARBA" id="ARBA00012448"/>
    </source>
</evidence>
<keyword evidence="18 27" id="KW-1133">Transmembrane helix</keyword>
<dbReference type="PANTHER" id="PTHR32282:SF11">
    <property type="entry name" value="PENICILLIN-BINDING PROTEIN 1B"/>
    <property type="match status" value="1"/>
</dbReference>
<dbReference type="GO" id="GO:0006508">
    <property type="term" value="P:proteolysis"/>
    <property type="evidence" value="ECO:0007669"/>
    <property type="project" value="UniProtKB-KW"/>
</dbReference>
<evidence type="ECO:0000256" key="27">
    <source>
        <dbReference type="SAM" id="Phobius"/>
    </source>
</evidence>
<keyword evidence="17" id="KW-0573">Peptidoglycan synthesis</keyword>
<dbReference type="EMBL" id="FQWY01000004">
    <property type="protein sequence ID" value="SHG48712.1"/>
    <property type="molecule type" value="Genomic_DNA"/>
</dbReference>
<keyword evidence="13 27" id="KW-0812">Transmembrane</keyword>
<keyword evidence="22" id="KW-0961">Cell wall biogenesis/degradation</keyword>
<dbReference type="InterPro" id="IPR023346">
    <property type="entry name" value="Lysozyme-like_dom_sf"/>
</dbReference>
<dbReference type="InterPro" id="IPR050396">
    <property type="entry name" value="Glycosyltr_51/Transpeptidase"/>
</dbReference>
<comment type="pathway">
    <text evidence="3">Cell wall biogenesis; peptidoglycan biosynthesis.</text>
</comment>
<keyword evidence="15" id="KW-0133">Cell shape</keyword>
<evidence type="ECO:0000256" key="17">
    <source>
        <dbReference type="ARBA" id="ARBA00022984"/>
    </source>
</evidence>
<keyword evidence="11" id="KW-0328">Glycosyltransferase</keyword>
<dbReference type="OrthoDB" id="9766909at2"/>
<dbReference type="EC" id="3.4.16.4" evidence="6"/>
<dbReference type="GO" id="GO:0008360">
    <property type="term" value="P:regulation of cell shape"/>
    <property type="evidence" value="ECO:0007669"/>
    <property type="project" value="UniProtKB-KW"/>
</dbReference>
<dbReference type="GO" id="GO:0009252">
    <property type="term" value="P:peptidoglycan biosynthetic process"/>
    <property type="evidence" value="ECO:0007669"/>
    <property type="project" value="UniProtKB-UniPathway"/>
</dbReference>
<organism evidence="30 31">
    <name type="scientific">Thermosyntropha lipolytica DSM 11003</name>
    <dbReference type="NCBI Taxonomy" id="1123382"/>
    <lineage>
        <taxon>Bacteria</taxon>
        <taxon>Bacillati</taxon>
        <taxon>Bacillota</taxon>
        <taxon>Clostridia</taxon>
        <taxon>Eubacteriales</taxon>
        <taxon>Syntrophomonadaceae</taxon>
        <taxon>Thermosyntropha</taxon>
    </lineage>
</organism>
<dbReference type="Gene3D" id="1.10.3810.10">
    <property type="entry name" value="Biosynthetic peptidoglycan transglycosylase-like"/>
    <property type="match status" value="1"/>
</dbReference>
<feature type="transmembrane region" description="Helical" evidence="27">
    <location>
        <begin position="12"/>
        <end position="32"/>
    </location>
</feature>
<dbReference type="PANTHER" id="PTHR32282">
    <property type="entry name" value="BINDING PROTEIN TRANSPEPTIDASE, PUTATIVE-RELATED"/>
    <property type="match status" value="1"/>
</dbReference>
<evidence type="ECO:0000256" key="5">
    <source>
        <dbReference type="ARBA" id="ARBA00007739"/>
    </source>
</evidence>
<evidence type="ECO:0000256" key="20">
    <source>
        <dbReference type="ARBA" id="ARBA00023251"/>
    </source>
</evidence>
<feature type="domain" description="Glycosyl transferase family 51" evidence="29">
    <location>
        <begin position="58"/>
        <end position="234"/>
    </location>
</feature>
<sequence length="796" mass="87618">MAKKNAKPRKILRSLIFIGLIGLGILAGAFIYTAQNLPVFDPHQLAGAESTLIYDDKGNLVATLHAAENRTEVTLDKIPPHLINAFIATEDRDFYEHHGVNFKGIMRAVIVNITSGNPTGQGASTITQQLARNAFLSFEKSWERKLKEILLAFKIESKYSKDEILCMYLNKIYFGSGAYGVQAASNTYFGKDVSELNLAEAALLAGLPQSPNYYNPFQNLEAAKARQKIVLNNMVKCGYIDEETAEEAYAEPLVFKSSFNNEAFKYGYFIDAVTDEAIKILSSLKIYDNPHDAIYKAGLKIYTTMDSELQSYAEQVYANPANFPNQSAKGEQIQSAMAVIDHHNGEVKAIIGGRKYEQRRGFNRATSAYRQPGSSIKPLTVYSPALEAGYMPFYVLDDSPISFKTASGIWSPRNYDGKYRGLITMRTAVQWSINTYAVQLLDKIGVRTGFDFGRALGLPLIDSPGANDLGLAQLALGGLTKGVTPLQMAAAYGAIANGGIYYPPHFITKIVDEHGVEIYTYKPSAKRVMSPQTSWLMTNMLETVVNSGTGTRAKVPGIMTAGKTGTSEEYKDSWFCGFTPGYACAVWMGYDKDHTMNRVYGGSYPAGIFRQVLTKAHEGYHPKPKAIPPDIVKVSICLKSGKLASEICPEGQVVSEYARKDAVPAEVCDIHEAVYICPESGKLAGKYCPNPQVKVMVRAAEGSSDPDKMPAEKCDIHTEPNLSGIFKSEVAICTDPRHEGKLYRANIPGPLQEGGCPQEYIQKIVLSPGQDLPYCPFPDHQVKKRKVKEVIEDLTR</sequence>
<dbReference type="InterPro" id="IPR012338">
    <property type="entry name" value="Beta-lactam/transpept-like"/>
</dbReference>
<evidence type="ECO:0000256" key="19">
    <source>
        <dbReference type="ARBA" id="ARBA00023136"/>
    </source>
</evidence>
<evidence type="ECO:0000256" key="23">
    <source>
        <dbReference type="ARBA" id="ARBA00034000"/>
    </source>
</evidence>
<dbReference type="Pfam" id="PF00912">
    <property type="entry name" value="Transgly"/>
    <property type="match status" value="1"/>
</dbReference>
<reference evidence="31" key="1">
    <citation type="submission" date="2016-11" db="EMBL/GenBank/DDBJ databases">
        <authorList>
            <person name="Varghese N."/>
            <person name="Submissions S."/>
        </authorList>
    </citation>
    <scope>NUCLEOTIDE SEQUENCE [LARGE SCALE GENOMIC DNA]</scope>
    <source>
        <strain evidence="31">DSM 11003</strain>
    </source>
</reference>
<evidence type="ECO:0000256" key="1">
    <source>
        <dbReference type="ARBA" id="ARBA00002624"/>
    </source>
</evidence>
<evidence type="ECO:0000256" key="13">
    <source>
        <dbReference type="ARBA" id="ARBA00022692"/>
    </source>
</evidence>
<evidence type="ECO:0000256" key="8">
    <source>
        <dbReference type="ARBA" id="ARBA00022475"/>
    </source>
</evidence>
<evidence type="ECO:0000256" key="22">
    <source>
        <dbReference type="ARBA" id="ARBA00023316"/>
    </source>
</evidence>
<evidence type="ECO:0000256" key="24">
    <source>
        <dbReference type="ARBA" id="ARBA00044770"/>
    </source>
</evidence>
<proteinExistence type="inferred from homology"/>
<keyword evidence="8" id="KW-1003">Cell membrane</keyword>
<dbReference type="STRING" id="1123382.SAMN02745221_00316"/>
<evidence type="ECO:0000313" key="31">
    <source>
        <dbReference type="Proteomes" id="UP000242329"/>
    </source>
</evidence>
<keyword evidence="21" id="KW-0511">Multifunctional enzyme</keyword>
<evidence type="ECO:0000256" key="7">
    <source>
        <dbReference type="ARBA" id="ARBA00018638"/>
    </source>
</evidence>
<evidence type="ECO:0000256" key="9">
    <source>
        <dbReference type="ARBA" id="ARBA00022645"/>
    </source>
</evidence>
<dbReference type="GO" id="GO:0008658">
    <property type="term" value="F:penicillin binding"/>
    <property type="evidence" value="ECO:0007669"/>
    <property type="project" value="InterPro"/>
</dbReference>
<dbReference type="Pfam" id="PF00905">
    <property type="entry name" value="Transpeptidase"/>
    <property type="match status" value="1"/>
</dbReference>
<name>A0A1M5K7B0_9FIRM</name>
<dbReference type="GO" id="GO:0071555">
    <property type="term" value="P:cell wall organization"/>
    <property type="evidence" value="ECO:0007669"/>
    <property type="project" value="UniProtKB-KW"/>
</dbReference>
<comment type="function">
    <text evidence="1">Cell wall formation. Synthesis of cross-linked peptidoglycan from the lipid intermediates. The enzyme has a penicillin-insensitive transglycosylase N-terminal domain (formation of linear glycan strands) and a penicillin-sensitive transpeptidase C-terminal domain (cross-linking of the peptide subunits).</text>
</comment>
<keyword evidence="20" id="KW-0046">Antibiotic resistance</keyword>
<keyword evidence="14" id="KW-0378">Hydrolase</keyword>
<evidence type="ECO:0000259" key="29">
    <source>
        <dbReference type="Pfam" id="PF00912"/>
    </source>
</evidence>
<dbReference type="Gene3D" id="3.40.710.10">
    <property type="entry name" value="DD-peptidase/beta-lactamase superfamily"/>
    <property type="match status" value="1"/>
</dbReference>
<keyword evidence="10" id="KW-0645">Protease</keyword>
<evidence type="ECO:0000256" key="4">
    <source>
        <dbReference type="ARBA" id="ARBA00007090"/>
    </source>
</evidence>
<comment type="catalytic activity">
    <reaction evidence="23">
        <text>Preferential cleavage: (Ac)2-L-Lys-D-Ala-|-D-Ala. Also transpeptidation of peptidyl-alanyl moieties that are N-acyl substituents of D-alanine.</text>
        <dbReference type="EC" id="3.4.16.4"/>
    </reaction>
</comment>
<dbReference type="InterPro" id="IPR036950">
    <property type="entry name" value="PBP_transglycosylase"/>
</dbReference>
<evidence type="ECO:0000256" key="11">
    <source>
        <dbReference type="ARBA" id="ARBA00022676"/>
    </source>
</evidence>
<comment type="similarity">
    <text evidence="5">In the N-terminal section; belongs to the glycosyltransferase 51 family.</text>
</comment>
<gene>
    <name evidence="30" type="ORF">SAMN02745221_00316</name>
</gene>
<dbReference type="SUPFAM" id="SSF53955">
    <property type="entry name" value="Lysozyme-like"/>
    <property type="match status" value="1"/>
</dbReference>
<protein>
    <recommendedName>
        <fullName evidence="7">Penicillin-binding protein 1A</fullName>
        <ecNumber evidence="24">2.4.99.28</ecNumber>
        <ecNumber evidence="6">3.4.16.4</ecNumber>
    </recommendedName>
</protein>
<evidence type="ECO:0000313" key="30">
    <source>
        <dbReference type="EMBL" id="SHG48712.1"/>
    </source>
</evidence>
<evidence type="ECO:0000256" key="26">
    <source>
        <dbReference type="ARBA" id="ARBA00060592"/>
    </source>
</evidence>
<dbReference type="GO" id="GO:0030288">
    <property type="term" value="C:outer membrane-bounded periplasmic space"/>
    <property type="evidence" value="ECO:0007669"/>
    <property type="project" value="TreeGrafter"/>
</dbReference>
<dbReference type="SUPFAM" id="SSF56601">
    <property type="entry name" value="beta-lactamase/transpeptidase-like"/>
    <property type="match status" value="1"/>
</dbReference>
<dbReference type="GO" id="GO:0046677">
    <property type="term" value="P:response to antibiotic"/>
    <property type="evidence" value="ECO:0007669"/>
    <property type="project" value="UniProtKB-KW"/>
</dbReference>
<dbReference type="RefSeq" id="WP_073089251.1">
    <property type="nucleotide sequence ID" value="NZ_FQWY01000004.1"/>
</dbReference>
<dbReference type="GO" id="GO:0005886">
    <property type="term" value="C:plasma membrane"/>
    <property type="evidence" value="ECO:0007669"/>
    <property type="project" value="UniProtKB-SubCell"/>
</dbReference>
<comment type="pathway">
    <text evidence="26">Glycan biosynthesis.</text>
</comment>
<dbReference type="GO" id="GO:0009002">
    <property type="term" value="F:serine-type D-Ala-D-Ala carboxypeptidase activity"/>
    <property type="evidence" value="ECO:0007669"/>
    <property type="project" value="UniProtKB-EC"/>
</dbReference>
<evidence type="ECO:0000256" key="18">
    <source>
        <dbReference type="ARBA" id="ARBA00022989"/>
    </source>
</evidence>
<dbReference type="EC" id="2.4.99.28" evidence="24"/>
<dbReference type="AlphaFoldDB" id="A0A1M5K7B0"/>
<evidence type="ECO:0000256" key="3">
    <source>
        <dbReference type="ARBA" id="ARBA00004752"/>
    </source>
</evidence>
<comment type="catalytic activity">
    <reaction evidence="25">
        <text>[GlcNAc-(1-&gt;4)-Mur2Ac(oyl-L-Ala-gamma-D-Glu-L-Lys-D-Ala-D-Ala)](n)-di-trans,octa-cis-undecaprenyl diphosphate + beta-D-GlcNAc-(1-&gt;4)-Mur2Ac(oyl-L-Ala-gamma-D-Glu-L-Lys-D-Ala-D-Ala)-di-trans,octa-cis-undecaprenyl diphosphate = [GlcNAc-(1-&gt;4)-Mur2Ac(oyl-L-Ala-gamma-D-Glu-L-Lys-D-Ala-D-Ala)](n+1)-di-trans,octa-cis-undecaprenyl diphosphate + di-trans,octa-cis-undecaprenyl diphosphate + H(+)</text>
        <dbReference type="Rhea" id="RHEA:23708"/>
        <dbReference type="Rhea" id="RHEA-COMP:9602"/>
        <dbReference type="Rhea" id="RHEA-COMP:9603"/>
        <dbReference type="ChEBI" id="CHEBI:15378"/>
        <dbReference type="ChEBI" id="CHEBI:58405"/>
        <dbReference type="ChEBI" id="CHEBI:60033"/>
        <dbReference type="ChEBI" id="CHEBI:78435"/>
        <dbReference type="EC" id="2.4.99.28"/>
    </reaction>
</comment>
<comment type="subcellular location">
    <subcellularLocation>
        <location evidence="2">Cell membrane</location>
        <topology evidence="2">Single-pass type II membrane protein</topology>
    </subcellularLocation>
</comment>